<sequence>MTVKLIIAMPSKNRNPLSPKKLLLTKWTAVNAINKQKHFLVTKVIAPDLPDEKIEFVELEAVINNAVQRIAWRDLTNSELWLQGWK</sequence>
<organism evidence="1 2">
    <name type="scientific">Polynucleobacter meluiroseus</name>
    <dbReference type="NCBI Taxonomy" id="1938814"/>
    <lineage>
        <taxon>Bacteria</taxon>
        <taxon>Pseudomonadati</taxon>
        <taxon>Pseudomonadota</taxon>
        <taxon>Betaproteobacteria</taxon>
        <taxon>Burkholderiales</taxon>
        <taxon>Burkholderiaceae</taxon>
        <taxon>Polynucleobacter</taxon>
    </lineage>
</organism>
<accession>A0A240E2M5</accession>
<gene>
    <name evidence="1" type="ORF">SAMN06295945_1839</name>
</gene>
<dbReference type="Pfam" id="PF09493">
    <property type="entry name" value="DUF2389"/>
    <property type="match status" value="1"/>
</dbReference>
<keyword evidence="2" id="KW-1185">Reference proteome</keyword>
<proteinExistence type="predicted"/>
<evidence type="ECO:0000313" key="1">
    <source>
        <dbReference type="EMBL" id="SNX29462.1"/>
    </source>
</evidence>
<evidence type="ECO:0008006" key="3">
    <source>
        <dbReference type="Google" id="ProtNLM"/>
    </source>
</evidence>
<dbReference type="InterPro" id="IPR012663">
    <property type="entry name" value="CHP02450_Tryp"/>
</dbReference>
<dbReference type="NCBIfam" id="TIGR02450">
    <property type="entry name" value="TIGR02450 family Trp-rich protein"/>
    <property type="match status" value="1"/>
</dbReference>
<dbReference type="RefSeq" id="WP_243391975.1">
    <property type="nucleotide sequence ID" value="NZ_OANS01000005.1"/>
</dbReference>
<dbReference type="Proteomes" id="UP000218069">
    <property type="component" value="Unassembled WGS sequence"/>
</dbReference>
<dbReference type="EMBL" id="OANS01000005">
    <property type="protein sequence ID" value="SNX29462.1"/>
    <property type="molecule type" value="Genomic_DNA"/>
</dbReference>
<evidence type="ECO:0000313" key="2">
    <source>
        <dbReference type="Proteomes" id="UP000218069"/>
    </source>
</evidence>
<dbReference type="AlphaFoldDB" id="A0A240E2M5"/>
<protein>
    <recommendedName>
        <fullName evidence="3">TIGR02450 family Trp-rich protein</fullName>
    </recommendedName>
</protein>
<name>A0A240E2M5_9BURK</name>
<reference evidence="2" key="1">
    <citation type="submission" date="2017-08" db="EMBL/GenBank/DDBJ databases">
        <authorList>
            <person name="Varghese N."/>
            <person name="Submissions S."/>
        </authorList>
    </citation>
    <scope>NUCLEOTIDE SEQUENCE [LARGE SCALE GENOMIC DNA]</scope>
    <source>
        <strain evidence="2">AP-Melu-1000-B4</strain>
    </source>
</reference>